<feature type="coiled-coil region" evidence="1">
    <location>
        <begin position="1746"/>
        <end position="1784"/>
    </location>
</feature>
<feature type="coiled-coil region" evidence="1">
    <location>
        <begin position="2151"/>
        <end position="2229"/>
    </location>
</feature>
<protein>
    <submittedName>
        <fullName evidence="5">Chromosome segregation ATPase</fullName>
    </submittedName>
</protein>
<feature type="coiled-coil region" evidence="1">
    <location>
        <begin position="772"/>
        <end position="799"/>
    </location>
</feature>
<feature type="domain" description="Extracellular matrix-binding protein ebh GA module" evidence="4">
    <location>
        <begin position="2927"/>
        <end position="2987"/>
    </location>
</feature>
<evidence type="ECO:0000256" key="2">
    <source>
        <dbReference type="SAM" id="MobiDB-lite"/>
    </source>
</evidence>
<feature type="coiled-coil region" evidence="1">
    <location>
        <begin position="3871"/>
        <end position="3898"/>
    </location>
</feature>
<dbReference type="RefSeq" id="WP_078747069.1">
    <property type="nucleotide sequence ID" value="NZ_FUXF01000008.1"/>
</dbReference>
<reference evidence="6" key="1">
    <citation type="submission" date="2017-02" db="EMBL/GenBank/DDBJ databases">
        <authorList>
            <person name="Varghese N."/>
            <person name="Submissions S."/>
        </authorList>
    </citation>
    <scope>NUCLEOTIDE SEQUENCE [LARGE SCALE GENOMIC DNA]</scope>
    <source>
        <strain evidence="6">ATCC 27862</strain>
    </source>
</reference>
<feature type="domain" description="Extracellular matrix-binding protein ebh GA module" evidence="4">
    <location>
        <begin position="3322"/>
        <end position="3375"/>
    </location>
</feature>
<dbReference type="Gene3D" id="1.20.120.1850">
    <property type="entry name" value="Ebh helix bundles repeating unit (S and A modules)"/>
    <property type="match status" value="18"/>
</dbReference>
<feature type="domain" description="Extracellular matrix-binding protein ebh GA module" evidence="4">
    <location>
        <begin position="882"/>
        <end position="939"/>
    </location>
</feature>
<keyword evidence="3" id="KW-1133">Transmembrane helix</keyword>
<evidence type="ECO:0000313" key="6">
    <source>
        <dbReference type="Proteomes" id="UP000190389"/>
    </source>
</evidence>
<dbReference type="Pfam" id="PF01468">
    <property type="entry name" value="GA"/>
    <property type="match status" value="16"/>
</dbReference>
<feature type="domain" description="Extracellular matrix-binding protein ebh GA module" evidence="4">
    <location>
        <begin position="3186"/>
        <end position="3237"/>
    </location>
</feature>
<dbReference type="InterPro" id="IPR002988">
    <property type="entry name" value="GA_module"/>
</dbReference>
<feature type="domain" description="Extracellular matrix-binding protein ebh GA module" evidence="4">
    <location>
        <begin position="2020"/>
        <end position="2079"/>
    </location>
</feature>
<feature type="domain" description="Extracellular matrix-binding protein ebh GA module" evidence="4">
    <location>
        <begin position="3053"/>
        <end position="3112"/>
    </location>
</feature>
<feature type="domain" description="Extracellular matrix-binding protein ebh GA module" evidence="4">
    <location>
        <begin position="2662"/>
        <end position="2720"/>
    </location>
</feature>
<feature type="domain" description="Extracellular matrix-binding protein ebh GA module" evidence="4">
    <location>
        <begin position="1886"/>
        <end position="1944"/>
    </location>
</feature>
<accession>A0A1T4L4Y3</accession>
<keyword evidence="3" id="KW-0472">Membrane</keyword>
<feature type="coiled-coil region" evidence="1">
    <location>
        <begin position="2003"/>
        <end position="2101"/>
    </location>
</feature>
<evidence type="ECO:0000259" key="4">
    <source>
        <dbReference type="SMART" id="SM00844"/>
    </source>
</evidence>
<dbReference type="InterPro" id="IPR020840">
    <property type="entry name" value="Extracell_matrix-bd_GA"/>
</dbReference>
<feature type="domain" description="Extracellular matrix-binding protein ebh GA module" evidence="4">
    <location>
        <begin position="3443"/>
        <end position="3498"/>
    </location>
</feature>
<keyword evidence="3" id="KW-0812">Transmembrane</keyword>
<feature type="transmembrane region" description="Helical" evidence="3">
    <location>
        <begin position="4477"/>
        <end position="4498"/>
    </location>
</feature>
<dbReference type="STRING" id="171291.SAMN02745154_00329"/>
<dbReference type="Gene3D" id="1.20.5.420">
    <property type="entry name" value="Immunoglobulin FC, subunit C"/>
    <property type="match status" value="2"/>
</dbReference>
<feature type="domain" description="Extracellular matrix-binding protein ebh GA module" evidence="4">
    <location>
        <begin position="1498"/>
        <end position="1555"/>
    </location>
</feature>
<feature type="coiled-coil region" evidence="1">
    <location>
        <begin position="4260"/>
        <end position="4294"/>
    </location>
</feature>
<feature type="domain" description="Extracellular matrix-binding protein ebh GA module" evidence="4">
    <location>
        <begin position="2273"/>
        <end position="2332"/>
    </location>
</feature>
<feature type="coiled-coil region" evidence="1">
    <location>
        <begin position="3374"/>
        <end position="3401"/>
    </location>
</feature>
<feature type="region of interest" description="Disordered" evidence="2">
    <location>
        <begin position="2554"/>
        <end position="2586"/>
    </location>
</feature>
<dbReference type="SMART" id="SM00844">
    <property type="entry name" value="GA"/>
    <property type="match status" value="18"/>
</dbReference>
<keyword evidence="6" id="KW-1185">Reference proteome</keyword>
<dbReference type="InterPro" id="IPR009063">
    <property type="entry name" value="Ig/albumin-bd_sf"/>
</dbReference>
<feature type="coiled-coil region" evidence="1">
    <location>
        <begin position="2719"/>
        <end position="2912"/>
    </location>
</feature>
<keyword evidence="1" id="KW-0175">Coiled coil</keyword>
<feature type="domain" description="Extracellular matrix-binding protein ebh GA module" evidence="4">
    <location>
        <begin position="1760"/>
        <end position="1818"/>
    </location>
</feature>
<dbReference type="SUPFAM" id="SSF46997">
    <property type="entry name" value="Bacterial immunoglobulin/albumin-binding domains"/>
    <property type="match status" value="3"/>
</dbReference>
<dbReference type="EMBL" id="FUXF01000008">
    <property type="protein sequence ID" value="SJZ49779.1"/>
    <property type="molecule type" value="Genomic_DNA"/>
</dbReference>
<evidence type="ECO:0000256" key="1">
    <source>
        <dbReference type="SAM" id="Coils"/>
    </source>
</evidence>
<feature type="coiled-coil region" evidence="1">
    <location>
        <begin position="2989"/>
        <end position="3063"/>
    </location>
</feature>
<feature type="domain" description="Extracellular matrix-binding protein ebh GA module" evidence="4">
    <location>
        <begin position="2799"/>
        <end position="2858"/>
    </location>
</feature>
<dbReference type="Pfam" id="PF07554">
    <property type="entry name" value="FIVAR"/>
    <property type="match status" value="6"/>
</dbReference>
<feature type="coiled-coil region" evidence="1">
    <location>
        <begin position="4038"/>
        <end position="4097"/>
    </location>
</feature>
<feature type="coiled-coil region" evidence="1">
    <location>
        <begin position="3199"/>
        <end position="3266"/>
    </location>
</feature>
<feature type="domain" description="Extracellular matrix-binding protein ebh GA module" evidence="4">
    <location>
        <begin position="2541"/>
        <end position="2594"/>
    </location>
</feature>
<feature type="compositionally biased region" description="Polar residues" evidence="2">
    <location>
        <begin position="2563"/>
        <end position="2584"/>
    </location>
</feature>
<feature type="coiled-coil region" evidence="1">
    <location>
        <begin position="1936"/>
        <end position="1963"/>
    </location>
</feature>
<dbReference type="OrthoDB" id="400339at2"/>
<proteinExistence type="predicted"/>
<feature type="coiled-coil region" evidence="1">
    <location>
        <begin position="1547"/>
        <end position="1574"/>
    </location>
</feature>
<organism evidence="5 6">
    <name type="scientific">Mycoplasmopsis verecunda</name>
    <dbReference type="NCBI Taxonomy" id="171291"/>
    <lineage>
        <taxon>Bacteria</taxon>
        <taxon>Bacillati</taxon>
        <taxon>Mycoplasmatota</taxon>
        <taxon>Mycoplasmoidales</taxon>
        <taxon>Metamycoplasmataceae</taxon>
        <taxon>Mycoplasmopsis</taxon>
    </lineage>
</organism>
<feature type="domain" description="Extracellular matrix-binding protein ebh GA module" evidence="4">
    <location>
        <begin position="1623"/>
        <end position="1684"/>
    </location>
</feature>
<feature type="domain" description="Extracellular matrix-binding protein ebh GA module" evidence="4">
    <location>
        <begin position="3991"/>
        <end position="4046"/>
    </location>
</feature>
<feature type="domain" description="Extracellular matrix-binding protein ebh GA module" evidence="4">
    <location>
        <begin position="2150"/>
        <end position="2207"/>
    </location>
</feature>
<feature type="domain" description="Extracellular matrix-binding protein ebh GA module" evidence="4">
    <location>
        <begin position="2407"/>
        <end position="2466"/>
    </location>
</feature>
<sequence length="4506" mass="505398">MSKTSKGTKNQIIFTLASTVPLLAIPLTTASVSIIDERVYKFVPDRIVNVNSEVQHKKEYEILQPSFFGYAHYKQKTMPNDQTAKLVKFIKTPTEDEWNQEEQTWTLMFETGPLDKEYYQKGTWWHNEYPFGQRVYGFALSDDLELIPGTVSVKFENAGSEKEISDVNAIDENIRRKTKYGIQGEPFANGKGKYYDENQNWSNQKYGAYVRFTDKYGNFDQSAEQTFSTNIPHDNKDDYVQITQSINTQDGTFSKGDLFTDFNNDPNAPEPMHIYTIPRYSGFDDSGYLMYLPGINGVEYITSDVAFRNAQKSFTPAEINDALSRTKTTDDKMPRRIFGIGIGNLLSVHSDMYNRANGGYNPFYNNVGSAFLIHYQTGLEKNRYDGNLRPIPIVTMQFKTRRKYTDVLTNSDDTTFSQVKSKVNPYLNKGNIYSNEKTFVAGLFHSDKYNDKGHENVWKQNSSNVDLNPSALGYSENQYTGVAFQFANRTANRSINIELTEKFEDTFDPKKKDQFPEITGYKIKYKGKNAVDDQVIDQFDIPWQENKNSEENLKSHTYRLLLNDFKLNTELVDDFENITIEPIIKNVEDKYKWTVSSTGLKLKPINNRFEVELKYKPSAEFIAEVGEETTKLNKLKLDLINEIDSNQYLNQAPEFVVKAKNEINKATQFSQLDGLDKAIIAMSDAVRKVSERIEKFEKEKETDVYKKSDDKTKTQLNEVIKDSKDLITSRVANSKIDSNFLKRLASYVASRTGAINEAYAGLSYWKDIASEIEKAKEHIDGLENIANNVKDEYKNKLNNLVNISDINQVTENADNFDSKITEIKTDLNQYKTFTSSNDFEKTSQILKDRYNNRISELDKMFSDSKANQSNLTSYSDLIDDLSETKEKILKWNLEALKTEAKEKIQNAKILNDKQKGSLTQQINKLTTETEIKQTSDNIISLVDNFDGLDTNVKDGEKLKTTAKYLEADSNRKEDFDTTITNAKNLLDEFKKNDNLEDSNTVDQFLIKVSTAADDLSKKSKALNGIQKVLARVQEIRKKIKTFNNLTPTLQNTIILDLNAAQTLEGLNEKEKAAENLNIAAGKFIEKVNEFKNLKMSSDSNFIEAGIRTQLDSLLTNSEQLLQTINDNEHSSLKLNVNDLEEVKDLTNKLDTNITIAKAPISTLKEQLSNALKVADYDNKDTKSQYFYASDLKQNEYNEALSKAQELLNKVVDNSNATTVSSKISALNTAVSSLDGHKQITSKLNEDKYQYLPQQIKNNVLDLIQKQNSKTDADVIFDKASDLSTIYDSFNKAVTNYKEPYVNNYSSYTEASDAIKKDYSNIASTYTTKENEINSTAIDDKNTLDSINKQIKELSKDFKNKYEALDGINNLKEEVKRLDQYVTESNYLSNGYKSNYKNSVISFYNEIPNNSTLTVASIKGRKTVVTNLENAVKSVNESLKQLDDLTKDPKYNKATNQTRQLVTLAKNETAKLIQDNKALATLVDPSQASDLITNRISPVLKAINKDFDDWSEYKNNKTQYVNNLSDLSSKQKEVLVTQIEATNTISEIDQIAKKADTLNTEMNNLSTAVAKAKEAKATDNYINSEDNIKQAFDSFYESKAIDNWTKENETSIDSQTIADLTNEINTKINSLNGKEYLEKVRKDSLTKLSDAAYDKFSSTYKNQLKQKINKATKVSELKNIIKDADATKDLVNGILTKFNKLEEIKKTDVYESLDNKIKQDAEALRDKHFKSFFGSGNLKGGAAQENLKELDKEYDDILKLIDKSSNDLKNELNDLKSKANQNISNLYPYLSKVQIQKVSNSINTSKTKTELESAVDDANKLNEAMKTLAETITKAVNIKDDNQYLMASPNLKSTFDSLVTSDKLAKLSKEKWDSIKLADVTSKSKAIQDAMDNLDGIANFNKLKTDSKNAIEQLGLSKEQKDIFKNKIDSFNKASEIEEVTKIAKQLDQAIKDLNRSIESNKNKKETVNYKEASKTPKESFDSQISIASTKLNEIKGDNDLSTNDKVSKLIKSLNDEKTNLDNAEKQLDGQTNLTNKINEAKGEIDKLSNLSTQVQQSIKDTISQKQSSADVNEEITKAQELNKTVEKLNQTVDSANKLKENDTFKFATPEQKRQFIQSLNEANRLLQDKKLSTSTTKEDIEAKNTALVDVANAITNEAAKIQAKIKKVQTDISSLTNLTQAQKYTLKDEVANKTNDNDIDALSTKANELDDATKELKKAIESASAIDKKDTNYKLADPSKQESFNNAKSSADEAYKNLGNSTKEQIDKLRDQLNKALTELNGNDNLANAKKQALPNVEKLNNLSDEFKNLIKTAINSGNNLDDISNIASNAKTLDETLKDAKLAKENAEKAQKTANYLDSDINNKDALDNALQAQNVKLQEIAKTNTITPESLNLLNEGISKATKELNSVKETLNGDAKISSAKQKADEIITGSSNLSDAYKNTLKENLKNSTRLEDIKPINDKATELNQLANKLKEDLTSLETAQKSNDYQVAKNDTISKVDNALEQSQNLLENNLLKDNVTKLQINDALKAIEKAKESIAADKTNFDADRKSKENEIDKLSSLSETQKSSLKNELSQALNETEVSKTLDKASKLDKAMQSLAAEVQKANETKSTNKYQLADKNFKDQFDKVADVQTLDNLSKDNQTSISPEEINNKANTLNNAIEALNGDDNFIKDKNAAKEAINNTSLSQNQKNKLNELINDANSKEVVDKITKQANDLATLINDLNQSIKQANQELNTPNYTEATTGDNQVKDLFDKQLAKSTENLNNAKKNNELTNTTVIGDFIKDLNKSKSDLEATKSNLDGQNKLNESKKAAKEAISQLLNLSPANITSIIENVDKKDTIQEINDLKDTATKLNTSANELINKLKEANDLVKDTSKYPFATPTQQSELTKEINKAQEMLDDQKLKPNYTSQTVEKVVNDLSKAINEINGLAEGVKEHIDQAKKDIDLLSNLTNEQKDYLKSKVASKTTESDINNVVSNAKEIDKATKEFKEVLEKAKLINKDDNNYKLSDSNKQSEFDSQLKKSIEALKDLSSKSKEEIEKLKSDLNNALEALDGDNVLKTKQDNAKADIEKLDKLSSEQKAVIKTAIEKANEPSDINNLTEAASELNKSISKAEELNKTVDATKTNPNYTQAANKTNFDSAVTKLADTTLNAKQSNDLGSVDKIKAIALDLNNKSKDFEDAVKALNGTELINQTKKEAAKQIDELEHLSDDAKTSIKNKINDDKINKIIDVSLMLDSAMQLDSNAEELLETINDLTDLNKTNKVDDLDQETKESIINDLKEANKLFTNNKLNDNLTITDISNTKDKLDSLIETINDNNTSLDEYKKSQKELLNNLTNLSNAQKQALESEIQNSTTKSGVSAMITKANELDKSMNKLANDLDNLKKNINSVNSKLASDDPKTAFNNLTTEKSLQDNSKDNISIIDKDQIEGKILTIENALKNLDGNSNLESAKEEISKLNNLPTDSKDSILKELNKANNKQALDNLVSNSKLINTTVGLLDNKLPELNKLISRFEPAVTNQNLSPVTDLLDEIKSQKSILDNTKSKIENIKNAKTLDVSTVENAKSNLEKAIGDANSIIDKVNNQVSNEIQGVKPSDIKDKEIKELVSTKLKELENDQINLNTALDNARLIQSSPYLDKYKDVIANAPEKLKASPAWNNYSIGTVAKNEIKNATTAEDDKNILDKFKHQLEKENLAYSYDQLNDTAVSNPKTKAKMLQELDKAKKLLDFNNNSNKEEYTNESEKLNWIKTFVELENLVKKVNDEVAKPFSTALAKEINKANDLISIMDSDVHTQKELQDAIDKINYLVDIEPLSKVVDKANDLDNVIKNKIKTDDSESLKNNLTKLGKLINDANKSIDSNKLDKSSASKKASELQNDLNTISNDISNINELLEQNIAIAEDLIPQSNELAKAIKEAKLLNKNSLYSEIEKAINTLQQRINTNLLDIELEKAPNIKDGEYKKSTPNRKPINKAISDNPKSTVKQIFEAVNSQKLNNAQIKAINGVYDYNNLNKAQKDKFVSEVGSSTNVLDIDELIKNAAQLNKAMELLKKAYDGIDSKYKQNPINVSEFIHSTKAEQESLQKLLNDAKNLLIGDGTIYLNNNAQQVDKLVSDIQNKIANLSGINKAQNDLSKIKYLSEAISKLENTDSNKIFNSPKALKDTFNNNLDEIKRLNELSNNPIEFNANGGVDKLEQLVQKTQNLANEVDKFSSNSFKDVDNNTITQAQDFINKNSDSLNNPFINNKIDEYNKQLTYANAIDKLSEIKTQNNKASEEINKLQTILKDMLDKADTQGLKEVTNNLNQIKDYVNEAKYLDLDSVVKQLPNLVKLANKLNKLLNSSADKFKFNSDLLTLIAQANKIPEFKAKSLNDLITSFNDKLHSIQTNSQALKDVLEAIKSNDIAKLEAVKTKFDKSLSDNNKFVQYLIDVKYPLLPDDNNVLEQITKSNEYQKASKALTSLIKEPKAINSSSILIWPWLTAIAAITFLGGIIGINKSKKSKK</sequence>
<gene>
    <name evidence="5" type="ORF">SAMN02745154_00329</name>
</gene>
<feature type="coiled-coil region" evidence="1">
    <location>
        <begin position="3540"/>
        <end position="3592"/>
    </location>
</feature>
<evidence type="ECO:0000256" key="3">
    <source>
        <dbReference type="SAM" id="Phobius"/>
    </source>
</evidence>
<dbReference type="Proteomes" id="UP000190389">
    <property type="component" value="Unassembled WGS sequence"/>
</dbReference>
<evidence type="ECO:0000313" key="5">
    <source>
        <dbReference type="EMBL" id="SJZ49779.1"/>
    </source>
</evidence>
<name>A0A1T4L4Y3_9BACT</name>